<dbReference type="Proteomes" id="UP000381093">
    <property type="component" value="Unassembled WGS sequence"/>
</dbReference>
<dbReference type="Pfam" id="PF12625">
    <property type="entry name" value="Arabinose_bd"/>
    <property type="match status" value="1"/>
</dbReference>
<reference evidence="5 6" key="1">
    <citation type="submission" date="2019-09" db="EMBL/GenBank/DDBJ databases">
        <authorList>
            <person name="Chandra G."/>
            <person name="Truman W A."/>
        </authorList>
    </citation>
    <scope>NUCLEOTIDE SEQUENCE [LARGE SCALE GENOMIC DNA]</scope>
    <source>
        <strain evidence="5">PS710</strain>
    </source>
</reference>
<keyword evidence="3" id="KW-0804">Transcription</keyword>
<evidence type="ECO:0000256" key="3">
    <source>
        <dbReference type="ARBA" id="ARBA00023163"/>
    </source>
</evidence>
<dbReference type="Gene3D" id="1.10.10.60">
    <property type="entry name" value="Homeodomain-like"/>
    <property type="match status" value="1"/>
</dbReference>
<evidence type="ECO:0000259" key="4">
    <source>
        <dbReference type="PROSITE" id="PS01124"/>
    </source>
</evidence>
<accession>A0A5E7BBI2</accession>
<dbReference type="GO" id="GO:0005829">
    <property type="term" value="C:cytosol"/>
    <property type="evidence" value="ECO:0007669"/>
    <property type="project" value="TreeGrafter"/>
</dbReference>
<protein>
    <submittedName>
        <fullName evidence="5">Putative HTH-type transcriptional regulator</fullName>
    </submittedName>
</protein>
<dbReference type="PROSITE" id="PS01124">
    <property type="entry name" value="HTH_ARAC_FAMILY_2"/>
    <property type="match status" value="1"/>
</dbReference>
<dbReference type="Pfam" id="PF12833">
    <property type="entry name" value="HTH_18"/>
    <property type="match status" value="1"/>
</dbReference>
<dbReference type="GO" id="GO:0003700">
    <property type="term" value="F:DNA-binding transcription factor activity"/>
    <property type="evidence" value="ECO:0007669"/>
    <property type="project" value="InterPro"/>
</dbReference>
<dbReference type="InterPro" id="IPR009057">
    <property type="entry name" value="Homeodomain-like_sf"/>
</dbReference>
<dbReference type="PANTHER" id="PTHR47894:SF1">
    <property type="entry name" value="HTH-TYPE TRANSCRIPTIONAL REGULATOR VQSM"/>
    <property type="match status" value="1"/>
</dbReference>
<dbReference type="AlphaFoldDB" id="A0A5E7BBI2"/>
<dbReference type="GO" id="GO:0000976">
    <property type="term" value="F:transcription cis-regulatory region binding"/>
    <property type="evidence" value="ECO:0007669"/>
    <property type="project" value="TreeGrafter"/>
</dbReference>
<organism evidence="5 6">
    <name type="scientific">Pseudomonas fluorescens</name>
    <dbReference type="NCBI Taxonomy" id="294"/>
    <lineage>
        <taxon>Bacteria</taxon>
        <taxon>Pseudomonadati</taxon>
        <taxon>Pseudomonadota</taxon>
        <taxon>Gammaproteobacteria</taxon>
        <taxon>Pseudomonadales</taxon>
        <taxon>Pseudomonadaceae</taxon>
        <taxon>Pseudomonas</taxon>
    </lineage>
</organism>
<feature type="domain" description="HTH araC/xylS-type" evidence="4">
    <location>
        <begin position="246"/>
        <end position="343"/>
    </location>
</feature>
<dbReference type="SUPFAM" id="SSF46689">
    <property type="entry name" value="Homeodomain-like"/>
    <property type="match status" value="1"/>
</dbReference>
<dbReference type="InterPro" id="IPR020449">
    <property type="entry name" value="Tscrpt_reg_AraC-type_HTH"/>
</dbReference>
<gene>
    <name evidence="5" type="ORF">PS710_01770</name>
</gene>
<dbReference type="SMART" id="SM00342">
    <property type="entry name" value="HTH_ARAC"/>
    <property type="match status" value="1"/>
</dbReference>
<dbReference type="PANTHER" id="PTHR47894">
    <property type="entry name" value="HTH-TYPE TRANSCRIPTIONAL REGULATOR GADX"/>
    <property type="match status" value="1"/>
</dbReference>
<dbReference type="PRINTS" id="PR00032">
    <property type="entry name" value="HTHARAC"/>
</dbReference>
<keyword evidence="2" id="KW-0238">DNA-binding</keyword>
<dbReference type="InterPro" id="IPR018060">
    <property type="entry name" value="HTH_AraC"/>
</dbReference>
<name>A0A5E7BBI2_PSEFL</name>
<evidence type="ECO:0000313" key="6">
    <source>
        <dbReference type="Proteomes" id="UP000381093"/>
    </source>
</evidence>
<evidence type="ECO:0000256" key="1">
    <source>
        <dbReference type="ARBA" id="ARBA00023015"/>
    </source>
</evidence>
<sequence length="347" mass="38912">MPAPGQILINQKIFAPYKIATLVETVAEQGIDAQTVLLDTHLDASQIHDPNVLTSIRQYIDACENVIDAAADASTAFQVGARMHLSAYGMYGYALMCSLTLRDYFDFGVKYHVLATPTLHISWREEPGSAIWEFSDIYLNLMTPETRVFLIQQQMAQHVTHLHDAAGPDCQPLRACFSFPAPANKALYERWLGCECIFDQDVNELHYPSTILDQAPQLANRLTRALLQQTCDRLIGKAKTSSGVSGEVYQLMMLTPNRFPTMEQVAQHMRFTTRTLRRKLEAEGTDFGAILDDVRCSLATEYLQTTKMSTEDIAAKLGFSDSTNFRRAFKRWTGKTPSQVRENGEAG</sequence>
<evidence type="ECO:0000256" key="2">
    <source>
        <dbReference type="ARBA" id="ARBA00023125"/>
    </source>
</evidence>
<dbReference type="InterPro" id="IPR032687">
    <property type="entry name" value="AraC-type_N"/>
</dbReference>
<proteinExistence type="predicted"/>
<dbReference type="EMBL" id="CABVHW010000004">
    <property type="protein sequence ID" value="VVN89552.1"/>
    <property type="molecule type" value="Genomic_DNA"/>
</dbReference>
<keyword evidence="1" id="KW-0805">Transcription regulation</keyword>
<evidence type="ECO:0000313" key="5">
    <source>
        <dbReference type="EMBL" id="VVN89552.1"/>
    </source>
</evidence>
<dbReference type="RefSeq" id="WP_150764139.1">
    <property type="nucleotide sequence ID" value="NZ_CABVHW010000004.1"/>
</dbReference>